<accession>A0ABS9HEX6</accession>
<evidence type="ECO:0000256" key="2">
    <source>
        <dbReference type="SAM" id="SignalP"/>
    </source>
</evidence>
<keyword evidence="1" id="KW-0472">Membrane</keyword>
<reference evidence="3 4" key="1">
    <citation type="submission" date="2022-01" db="EMBL/GenBank/DDBJ databases">
        <title>Nocardioides sp. nov., an actinomycete isolated from mining soil.</title>
        <authorList>
            <person name="Liu L."/>
        </authorList>
    </citation>
    <scope>NUCLEOTIDE SEQUENCE [LARGE SCALE GENOMIC DNA]</scope>
    <source>
        <strain evidence="3 4">KLBMP 9356</strain>
    </source>
</reference>
<keyword evidence="1" id="KW-1133">Transmembrane helix</keyword>
<organism evidence="3 4">
    <name type="scientific">Nocardioides potassii</name>
    <dbReference type="NCBI Taxonomy" id="2911371"/>
    <lineage>
        <taxon>Bacteria</taxon>
        <taxon>Bacillati</taxon>
        <taxon>Actinomycetota</taxon>
        <taxon>Actinomycetes</taxon>
        <taxon>Propionibacteriales</taxon>
        <taxon>Nocardioidaceae</taxon>
        <taxon>Nocardioides</taxon>
    </lineage>
</organism>
<evidence type="ECO:0008006" key="5">
    <source>
        <dbReference type="Google" id="ProtNLM"/>
    </source>
</evidence>
<evidence type="ECO:0000313" key="4">
    <source>
        <dbReference type="Proteomes" id="UP001201161"/>
    </source>
</evidence>
<proteinExistence type="predicted"/>
<sequence length="415" mass="42311">MRAAAGVPLVLGLCASGLVVALGSGHERPAPDADTYAVPAELADYSYVTGTVSSSPPGPAVALFQHGFGVELMDFPQAVVLGAGGDRYRRVDVAEARAGAETQGDPAPMLLSPDGRYVAVGDHDVGGDHPDVAVVDLTTGETTSYDLPQGRSVVPVAFSTDSGSLAMLLSDEPTSPYAGGRISGTVGVLDLGRGRTATMRVEDATAVAFSSTGSMAVEHVGSTGYGITVVDSTGTVEELTPDGVLAGPTAWSPDGSLLAITTVDPAGAPVGSGDPGTPDGLAFVDPSGTATDVPDPLPLPLSPPGRVLAWNGDDEVVMLLSDSSDTATLASVPLDGSEPRTLMRMDDLGSYGVGRFQLAADAGGRLEVVDPAGVDRGPWPWSWRLGGAVLAGLLVWLVAWMAVWVVSRARRRVAT</sequence>
<evidence type="ECO:0000313" key="3">
    <source>
        <dbReference type="EMBL" id="MCF6378897.1"/>
    </source>
</evidence>
<feature type="signal peptide" evidence="2">
    <location>
        <begin position="1"/>
        <end position="21"/>
    </location>
</feature>
<feature type="chain" id="PRO_5045955511" description="WD40 repeat domain-containing protein" evidence="2">
    <location>
        <begin position="22"/>
        <end position="415"/>
    </location>
</feature>
<keyword evidence="4" id="KW-1185">Reference proteome</keyword>
<gene>
    <name evidence="3" type="ORF">L2K70_14875</name>
</gene>
<dbReference type="InterPro" id="IPR015943">
    <property type="entry name" value="WD40/YVTN_repeat-like_dom_sf"/>
</dbReference>
<dbReference type="EMBL" id="JAKJHZ010000009">
    <property type="protein sequence ID" value="MCF6378897.1"/>
    <property type="molecule type" value="Genomic_DNA"/>
</dbReference>
<dbReference type="RefSeq" id="WP_236402966.1">
    <property type="nucleotide sequence ID" value="NZ_JAKJHZ010000009.1"/>
</dbReference>
<dbReference type="Gene3D" id="2.130.10.10">
    <property type="entry name" value="YVTN repeat-like/Quinoprotein amine dehydrogenase"/>
    <property type="match status" value="1"/>
</dbReference>
<comment type="caution">
    <text evidence="3">The sequence shown here is derived from an EMBL/GenBank/DDBJ whole genome shotgun (WGS) entry which is preliminary data.</text>
</comment>
<feature type="transmembrane region" description="Helical" evidence="1">
    <location>
        <begin position="381"/>
        <end position="406"/>
    </location>
</feature>
<evidence type="ECO:0000256" key="1">
    <source>
        <dbReference type="SAM" id="Phobius"/>
    </source>
</evidence>
<name>A0ABS9HEX6_9ACTN</name>
<dbReference type="SUPFAM" id="SSF69322">
    <property type="entry name" value="Tricorn protease domain 2"/>
    <property type="match status" value="1"/>
</dbReference>
<keyword evidence="2" id="KW-0732">Signal</keyword>
<dbReference type="Proteomes" id="UP001201161">
    <property type="component" value="Unassembled WGS sequence"/>
</dbReference>
<keyword evidence="1" id="KW-0812">Transmembrane</keyword>
<protein>
    <recommendedName>
        <fullName evidence="5">WD40 repeat domain-containing protein</fullName>
    </recommendedName>
</protein>